<dbReference type="Proteomes" id="UP000245207">
    <property type="component" value="Unassembled WGS sequence"/>
</dbReference>
<protein>
    <submittedName>
        <fullName evidence="1">Uncharacterized protein</fullName>
    </submittedName>
</protein>
<evidence type="ECO:0000313" key="1">
    <source>
        <dbReference type="EMBL" id="PWA69491.1"/>
    </source>
</evidence>
<dbReference type="PANTHER" id="PTHR31149:SF7">
    <property type="entry name" value="EXPRESSED PROTEIN"/>
    <property type="match status" value="1"/>
</dbReference>
<comment type="caution">
    <text evidence="1">The sequence shown here is derived from an EMBL/GenBank/DDBJ whole genome shotgun (WGS) entry which is preliminary data.</text>
</comment>
<gene>
    <name evidence="1" type="ORF">CTI12_AA297940</name>
</gene>
<accession>A0A2U1N7M2</accession>
<dbReference type="EMBL" id="PKPP01003429">
    <property type="protein sequence ID" value="PWA69491.1"/>
    <property type="molecule type" value="Genomic_DNA"/>
</dbReference>
<evidence type="ECO:0000313" key="2">
    <source>
        <dbReference type="Proteomes" id="UP000245207"/>
    </source>
</evidence>
<sequence length="203" mass="23335">MVANNGNEAETSDQPWALTRPSVQAKWMKSTNLNTIMDPLNGEKFITFSEVDEIGIKWVAVKYYDAYRPLLANTQIFVSAYQITIGDEDIVAFVRRLFSNYTMAGRMPSYRVSHSQFCAKEFHMYPRREKGRVSCIPISVYLFLTCGFLDDTRDKNPEYVVTADDVHKLIAVEYIPMDEQGRQGEIVRLFANKHNKIRCGIVD</sequence>
<name>A0A2U1N7M2_ARTAN</name>
<dbReference type="GO" id="GO:0005886">
    <property type="term" value="C:plasma membrane"/>
    <property type="evidence" value="ECO:0007669"/>
    <property type="project" value="TreeGrafter"/>
</dbReference>
<dbReference type="STRING" id="35608.A0A2U1N7M2"/>
<dbReference type="OrthoDB" id="1890867at2759"/>
<organism evidence="1 2">
    <name type="scientific">Artemisia annua</name>
    <name type="common">Sweet wormwood</name>
    <dbReference type="NCBI Taxonomy" id="35608"/>
    <lineage>
        <taxon>Eukaryota</taxon>
        <taxon>Viridiplantae</taxon>
        <taxon>Streptophyta</taxon>
        <taxon>Embryophyta</taxon>
        <taxon>Tracheophyta</taxon>
        <taxon>Spermatophyta</taxon>
        <taxon>Magnoliopsida</taxon>
        <taxon>eudicotyledons</taxon>
        <taxon>Gunneridae</taxon>
        <taxon>Pentapetalae</taxon>
        <taxon>asterids</taxon>
        <taxon>campanulids</taxon>
        <taxon>Asterales</taxon>
        <taxon>Asteraceae</taxon>
        <taxon>Asteroideae</taxon>
        <taxon>Anthemideae</taxon>
        <taxon>Artemisiinae</taxon>
        <taxon>Artemisia</taxon>
    </lineage>
</organism>
<reference evidence="1 2" key="1">
    <citation type="journal article" date="2018" name="Mol. Plant">
        <title>The genome of Artemisia annua provides insight into the evolution of Asteraceae family and artemisinin biosynthesis.</title>
        <authorList>
            <person name="Shen Q."/>
            <person name="Zhang L."/>
            <person name="Liao Z."/>
            <person name="Wang S."/>
            <person name="Yan T."/>
            <person name="Shi P."/>
            <person name="Liu M."/>
            <person name="Fu X."/>
            <person name="Pan Q."/>
            <person name="Wang Y."/>
            <person name="Lv Z."/>
            <person name="Lu X."/>
            <person name="Zhang F."/>
            <person name="Jiang W."/>
            <person name="Ma Y."/>
            <person name="Chen M."/>
            <person name="Hao X."/>
            <person name="Li L."/>
            <person name="Tang Y."/>
            <person name="Lv G."/>
            <person name="Zhou Y."/>
            <person name="Sun X."/>
            <person name="Brodelius P.E."/>
            <person name="Rose J.K.C."/>
            <person name="Tang K."/>
        </authorList>
    </citation>
    <scope>NUCLEOTIDE SEQUENCE [LARGE SCALE GENOMIC DNA]</scope>
    <source>
        <strain evidence="2">cv. Huhao1</strain>
        <tissue evidence="1">Leaf</tissue>
    </source>
</reference>
<keyword evidence="2" id="KW-1185">Reference proteome</keyword>
<dbReference type="PANTHER" id="PTHR31149">
    <property type="entry name" value="EXPRESSED PROTEIN"/>
    <property type="match status" value="1"/>
</dbReference>
<proteinExistence type="predicted"/>
<dbReference type="AlphaFoldDB" id="A0A2U1N7M2"/>